<feature type="compositionally biased region" description="Gly residues" evidence="1">
    <location>
        <begin position="244"/>
        <end position="255"/>
    </location>
</feature>
<sequence>MEEVSGYGRSRAPVDAVCSSRSGPLPIDSTDEISRSSLRRFDDTELVTILFCGACSSPMFYEDWPPLDQLPRDAAARPSHLDAVPIRCRCGDVDLLLHRPDPEPKADPAAERPWYIDPRTLKRAGSFDTCDSCRLWSGVDVFHWTFALLRYISFAPSATAASLPSPDVQRYFCRRCSASVFYAVDDRPDIVDLAVGLLWSPNGAHAENLLAWSSAALPAPGMISSAAGGSTSSSRPRRPLRSEGSGGATPGPGAG</sequence>
<dbReference type="Gene3D" id="2.170.150.70">
    <property type="match status" value="1"/>
</dbReference>
<keyword evidence="3" id="KW-1185">Reference proteome</keyword>
<evidence type="ECO:0000256" key="1">
    <source>
        <dbReference type="SAM" id="MobiDB-lite"/>
    </source>
</evidence>
<feature type="region of interest" description="Disordered" evidence="1">
    <location>
        <begin position="225"/>
        <end position="255"/>
    </location>
</feature>
<gene>
    <name evidence="2" type="ORF">Micbo1qcDRAFT_180688</name>
</gene>
<dbReference type="OrthoDB" id="5422068at2759"/>
<dbReference type="AlphaFoldDB" id="A0A136IKN3"/>
<dbReference type="SUPFAM" id="SSF51316">
    <property type="entry name" value="Mss4-like"/>
    <property type="match status" value="1"/>
</dbReference>
<feature type="compositionally biased region" description="Low complexity" evidence="1">
    <location>
        <begin position="225"/>
        <end position="234"/>
    </location>
</feature>
<dbReference type="InterPro" id="IPR011057">
    <property type="entry name" value="Mss4-like_sf"/>
</dbReference>
<dbReference type="Proteomes" id="UP000070501">
    <property type="component" value="Unassembled WGS sequence"/>
</dbReference>
<reference evidence="3" key="1">
    <citation type="submission" date="2016-02" db="EMBL/GenBank/DDBJ databases">
        <title>Draft genome sequence of Microdochium bolleyi, a fungal endophyte of beachgrass.</title>
        <authorList>
            <consortium name="DOE Joint Genome Institute"/>
            <person name="David A.S."/>
            <person name="May G."/>
            <person name="Haridas S."/>
            <person name="Lim J."/>
            <person name="Wang M."/>
            <person name="Labutti K."/>
            <person name="Lipzen A."/>
            <person name="Barry K."/>
            <person name="Grigoriev I.V."/>
        </authorList>
    </citation>
    <scope>NUCLEOTIDE SEQUENCE [LARGE SCALE GENOMIC DNA]</scope>
    <source>
        <strain evidence="3">J235TASD1</strain>
    </source>
</reference>
<name>A0A136IKN3_9PEZI</name>
<dbReference type="InParanoid" id="A0A136IKN3"/>
<dbReference type="EMBL" id="KQ964279">
    <property type="protein sequence ID" value="KXJ85537.1"/>
    <property type="molecule type" value="Genomic_DNA"/>
</dbReference>
<organism evidence="2 3">
    <name type="scientific">Microdochium bolleyi</name>
    <dbReference type="NCBI Taxonomy" id="196109"/>
    <lineage>
        <taxon>Eukaryota</taxon>
        <taxon>Fungi</taxon>
        <taxon>Dikarya</taxon>
        <taxon>Ascomycota</taxon>
        <taxon>Pezizomycotina</taxon>
        <taxon>Sordariomycetes</taxon>
        <taxon>Xylariomycetidae</taxon>
        <taxon>Xylariales</taxon>
        <taxon>Microdochiaceae</taxon>
        <taxon>Microdochium</taxon>
    </lineage>
</organism>
<accession>A0A136IKN3</accession>
<evidence type="ECO:0000313" key="2">
    <source>
        <dbReference type="EMBL" id="KXJ85537.1"/>
    </source>
</evidence>
<evidence type="ECO:0000313" key="3">
    <source>
        <dbReference type="Proteomes" id="UP000070501"/>
    </source>
</evidence>
<protein>
    <submittedName>
        <fullName evidence="2">Uncharacterized protein</fullName>
    </submittedName>
</protein>
<dbReference type="STRING" id="196109.A0A136IKN3"/>
<proteinExistence type="predicted"/>